<comment type="caution">
    <text evidence="3">The sequence shown here is derived from an EMBL/GenBank/DDBJ whole genome shotgun (WGS) entry which is preliminary data.</text>
</comment>
<name>A0ABR5N8L0_BRECH</name>
<reference evidence="3 4" key="1">
    <citation type="submission" date="2015-09" db="EMBL/GenBank/DDBJ databases">
        <title>Genome sequencing project for genomic taxonomy and phylogenomics of Bacillus-like bacteria.</title>
        <authorList>
            <person name="Liu B."/>
            <person name="Wang J."/>
            <person name="Zhu Y."/>
            <person name="Liu G."/>
            <person name="Chen Q."/>
            <person name="Chen Z."/>
            <person name="Lan J."/>
            <person name="Che J."/>
            <person name="Ge C."/>
            <person name="Shi H."/>
            <person name="Pan Z."/>
            <person name="Liu X."/>
        </authorList>
    </citation>
    <scope>NUCLEOTIDE SEQUENCE [LARGE SCALE GENOMIC DNA]</scope>
    <source>
        <strain evidence="3 4">DSM 8552</strain>
    </source>
</reference>
<dbReference type="Gene3D" id="3.40.250.10">
    <property type="entry name" value="Rhodanese-like domain"/>
    <property type="match status" value="1"/>
</dbReference>
<keyword evidence="4" id="KW-1185">Reference proteome</keyword>
<dbReference type="PROSITE" id="PS50206">
    <property type="entry name" value="RHODANESE_3"/>
    <property type="match status" value="1"/>
</dbReference>
<gene>
    <name evidence="3" type="ORF">AN963_19065</name>
</gene>
<dbReference type="RefSeq" id="WP_055746057.1">
    <property type="nucleotide sequence ID" value="NZ_JARTHT010000022.1"/>
</dbReference>
<feature type="domain" description="Rhodanese" evidence="2">
    <location>
        <begin position="43"/>
        <end position="128"/>
    </location>
</feature>
<dbReference type="SUPFAM" id="SSF52821">
    <property type="entry name" value="Rhodanese/Cell cycle control phosphatase"/>
    <property type="match status" value="1"/>
</dbReference>
<dbReference type="EMBL" id="LJJB01000010">
    <property type="protein sequence ID" value="KQL46958.1"/>
    <property type="molecule type" value="Genomic_DNA"/>
</dbReference>
<dbReference type="Proteomes" id="UP000051063">
    <property type="component" value="Unassembled WGS sequence"/>
</dbReference>
<evidence type="ECO:0000259" key="2">
    <source>
        <dbReference type="PROSITE" id="PS50206"/>
    </source>
</evidence>
<evidence type="ECO:0000313" key="3">
    <source>
        <dbReference type="EMBL" id="KQL46958.1"/>
    </source>
</evidence>
<keyword evidence="1" id="KW-0472">Membrane</keyword>
<dbReference type="PANTHER" id="PTHR43031:SF18">
    <property type="entry name" value="RHODANESE-RELATED SULFURTRANSFERASES"/>
    <property type="match status" value="1"/>
</dbReference>
<accession>A0ABR5N8L0</accession>
<dbReference type="Pfam" id="PF00581">
    <property type="entry name" value="Rhodanese"/>
    <property type="match status" value="1"/>
</dbReference>
<protein>
    <submittedName>
        <fullName evidence="3">Sulfurtransferase</fullName>
    </submittedName>
</protein>
<evidence type="ECO:0000313" key="4">
    <source>
        <dbReference type="Proteomes" id="UP000051063"/>
    </source>
</evidence>
<keyword evidence="1" id="KW-1133">Transmembrane helix</keyword>
<organism evidence="3 4">
    <name type="scientific">Brevibacillus choshinensis</name>
    <dbReference type="NCBI Taxonomy" id="54911"/>
    <lineage>
        <taxon>Bacteria</taxon>
        <taxon>Bacillati</taxon>
        <taxon>Bacillota</taxon>
        <taxon>Bacilli</taxon>
        <taxon>Bacillales</taxon>
        <taxon>Paenibacillaceae</taxon>
        <taxon>Brevibacillus</taxon>
    </lineage>
</organism>
<keyword evidence="1" id="KW-0812">Transmembrane</keyword>
<evidence type="ECO:0000256" key="1">
    <source>
        <dbReference type="SAM" id="Phobius"/>
    </source>
</evidence>
<dbReference type="PANTHER" id="PTHR43031">
    <property type="entry name" value="FAD-DEPENDENT OXIDOREDUCTASE"/>
    <property type="match status" value="1"/>
</dbReference>
<dbReference type="InterPro" id="IPR036873">
    <property type="entry name" value="Rhodanese-like_dom_sf"/>
</dbReference>
<dbReference type="SMART" id="SM00450">
    <property type="entry name" value="RHOD"/>
    <property type="match status" value="1"/>
</dbReference>
<dbReference type="CDD" id="cd00158">
    <property type="entry name" value="RHOD"/>
    <property type="match status" value="1"/>
</dbReference>
<dbReference type="InterPro" id="IPR001763">
    <property type="entry name" value="Rhodanese-like_dom"/>
</dbReference>
<dbReference type="InterPro" id="IPR050229">
    <property type="entry name" value="GlpE_sulfurtransferase"/>
</dbReference>
<proteinExistence type="predicted"/>
<sequence>MDFTTILLIIAYAVTTWYLVSRFMPVKGLQNLTAEQFKERVNQKSRVMLIDVREPHEYKRGYIPSAVNIPLSQLNSRVKEISNKNDVLLYCRSGMRSKQAAKVLSKHGFTSMAHLKGGISTWNGAVKKK</sequence>
<feature type="transmembrane region" description="Helical" evidence="1">
    <location>
        <begin position="6"/>
        <end position="24"/>
    </location>
</feature>